<evidence type="ECO:0000256" key="9">
    <source>
        <dbReference type="ARBA" id="ARBA00023125"/>
    </source>
</evidence>
<dbReference type="GO" id="GO:0005667">
    <property type="term" value="C:transcription regulator complex"/>
    <property type="evidence" value="ECO:0007669"/>
    <property type="project" value="TreeGrafter"/>
</dbReference>
<dbReference type="PROSITE" id="PS50157">
    <property type="entry name" value="ZINC_FINGER_C2H2_2"/>
    <property type="match status" value="1"/>
</dbReference>
<dbReference type="GO" id="GO:0000978">
    <property type="term" value="F:RNA polymerase II cis-regulatory region sequence-specific DNA binding"/>
    <property type="evidence" value="ECO:0007669"/>
    <property type="project" value="TreeGrafter"/>
</dbReference>
<feature type="compositionally biased region" description="Basic and acidic residues" evidence="13">
    <location>
        <begin position="67"/>
        <end position="79"/>
    </location>
</feature>
<evidence type="ECO:0000259" key="14">
    <source>
        <dbReference type="PROSITE" id="PS50157"/>
    </source>
</evidence>
<evidence type="ECO:0000256" key="7">
    <source>
        <dbReference type="ARBA" id="ARBA00022833"/>
    </source>
</evidence>
<accession>A0A5E4QM83</accession>
<keyword evidence="8" id="KW-0805">Transcription regulation</keyword>
<dbReference type="GO" id="GO:0008270">
    <property type="term" value="F:zinc ion binding"/>
    <property type="evidence" value="ECO:0007669"/>
    <property type="project" value="UniProtKB-KW"/>
</dbReference>
<dbReference type="GO" id="GO:0031519">
    <property type="term" value="C:PcG protein complex"/>
    <property type="evidence" value="ECO:0007669"/>
    <property type="project" value="TreeGrafter"/>
</dbReference>
<keyword evidence="16" id="KW-1185">Reference proteome</keyword>
<feature type="region of interest" description="Disordered" evidence="13">
    <location>
        <begin position="62"/>
        <end position="92"/>
    </location>
</feature>
<evidence type="ECO:0000313" key="16">
    <source>
        <dbReference type="Proteomes" id="UP000324832"/>
    </source>
</evidence>
<keyword evidence="9" id="KW-0238">DNA-binding</keyword>
<feature type="non-terminal residue" evidence="15">
    <location>
        <position position="1"/>
    </location>
</feature>
<evidence type="ECO:0000256" key="3">
    <source>
        <dbReference type="ARBA" id="ARBA00006991"/>
    </source>
</evidence>
<dbReference type="PANTHER" id="PTHR14003">
    <property type="entry name" value="TRANSCRIPTIONAL REPRESSOR PROTEIN YY"/>
    <property type="match status" value="1"/>
</dbReference>
<evidence type="ECO:0000256" key="2">
    <source>
        <dbReference type="ARBA" id="ARBA00004123"/>
    </source>
</evidence>
<dbReference type="Gene3D" id="3.30.160.60">
    <property type="entry name" value="Classic Zinc Finger"/>
    <property type="match status" value="1"/>
</dbReference>
<comment type="similarity">
    <text evidence="3">Belongs to the krueppel C2H2-type zinc-finger protein family.</text>
</comment>
<dbReference type="Proteomes" id="UP000324832">
    <property type="component" value="Unassembled WGS sequence"/>
</dbReference>
<dbReference type="SMART" id="SM00355">
    <property type="entry name" value="ZnF_C2H2"/>
    <property type="match status" value="1"/>
</dbReference>
<evidence type="ECO:0000256" key="11">
    <source>
        <dbReference type="ARBA" id="ARBA00023242"/>
    </source>
</evidence>
<gene>
    <name evidence="15" type="ORF">LSINAPIS_LOCUS9983</name>
</gene>
<reference evidence="15 16" key="1">
    <citation type="submission" date="2017-07" db="EMBL/GenBank/DDBJ databases">
        <authorList>
            <person name="Talla V."/>
            <person name="Backstrom N."/>
        </authorList>
    </citation>
    <scope>NUCLEOTIDE SEQUENCE [LARGE SCALE GENOMIC DNA]</scope>
</reference>
<keyword evidence="6 12" id="KW-0863">Zinc-finger</keyword>
<evidence type="ECO:0000256" key="5">
    <source>
        <dbReference type="ARBA" id="ARBA00022737"/>
    </source>
</evidence>
<dbReference type="SUPFAM" id="SSF57667">
    <property type="entry name" value="beta-beta-alpha zinc fingers"/>
    <property type="match status" value="1"/>
</dbReference>
<keyword evidence="4" id="KW-0479">Metal-binding</keyword>
<organism evidence="15 16">
    <name type="scientific">Leptidea sinapis</name>
    <dbReference type="NCBI Taxonomy" id="189913"/>
    <lineage>
        <taxon>Eukaryota</taxon>
        <taxon>Metazoa</taxon>
        <taxon>Ecdysozoa</taxon>
        <taxon>Arthropoda</taxon>
        <taxon>Hexapoda</taxon>
        <taxon>Insecta</taxon>
        <taxon>Pterygota</taxon>
        <taxon>Neoptera</taxon>
        <taxon>Endopterygota</taxon>
        <taxon>Lepidoptera</taxon>
        <taxon>Glossata</taxon>
        <taxon>Ditrysia</taxon>
        <taxon>Papilionoidea</taxon>
        <taxon>Pieridae</taxon>
        <taxon>Dismorphiinae</taxon>
        <taxon>Leptidea</taxon>
    </lineage>
</organism>
<dbReference type="GO" id="GO:0000785">
    <property type="term" value="C:chromatin"/>
    <property type="evidence" value="ECO:0007669"/>
    <property type="project" value="TreeGrafter"/>
</dbReference>
<evidence type="ECO:0000256" key="10">
    <source>
        <dbReference type="ARBA" id="ARBA00023163"/>
    </source>
</evidence>
<keyword evidence="7" id="KW-0862">Zinc</keyword>
<evidence type="ECO:0000256" key="4">
    <source>
        <dbReference type="ARBA" id="ARBA00022723"/>
    </source>
</evidence>
<evidence type="ECO:0000256" key="1">
    <source>
        <dbReference type="ARBA" id="ARBA00003767"/>
    </source>
</evidence>
<feature type="domain" description="C2H2-type" evidence="14">
    <location>
        <begin position="117"/>
        <end position="144"/>
    </location>
</feature>
<dbReference type="EMBL" id="FZQP02003923">
    <property type="protein sequence ID" value="VVC99034.1"/>
    <property type="molecule type" value="Genomic_DNA"/>
</dbReference>
<comment type="subcellular location">
    <subcellularLocation>
        <location evidence="2">Nucleus</location>
    </subcellularLocation>
</comment>
<proteinExistence type="inferred from homology"/>
<evidence type="ECO:0000256" key="13">
    <source>
        <dbReference type="SAM" id="MobiDB-lite"/>
    </source>
</evidence>
<evidence type="ECO:0000313" key="15">
    <source>
        <dbReference type="EMBL" id="VVC99034.1"/>
    </source>
</evidence>
<dbReference type="GO" id="GO:0000981">
    <property type="term" value="F:DNA-binding transcription factor activity, RNA polymerase II-specific"/>
    <property type="evidence" value="ECO:0007669"/>
    <property type="project" value="TreeGrafter"/>
</dbReference>
<keyword evidence="5" id="KW-0677">Repeat</keyword>
<dbReference type="PANTHER" id="PTHR14003:SF21">
    <property type="entry name" value="ZINC FINGER PROTEIN 3"/>
    <property type="match status" value="1"/>
</dbReference>
<dbReference type="AlphaFoldDB" id="A0A5E4QM83"/>
<name>A0A5E4QM83_9NEOP</name>
<evidence type="ECO:0000256" key="12">
    <source>
        <dbReference type="PROSITE-ProRule" id="PRU00042"/>
    </source>
</evidence>
<evidence type="ECO:0000256" key="6">
    <source>
        <dbReference type="ARBA" id="ARBA00022771"/>
    </source>
</evidence>
<keyword evidence="10" id="KW-0804">Transcription</keyword>
<sequence length="148" mass="16687">CSSDWQVRPIEQVKSNKNLLSDNQLCSKKLRVNLVRLEDSGNNCDVKAKSGRRINERIAMVKKSKSNSKEVKSQEVKNEEETDSTCVEPSLSSMKTQNVDVQNAHKIDILHVDQKPYSCNVCDKSFTHLSALNRHSAIHTGVKPYTCN</sequence>
<dbReference type="InterPro" id="IPR013087">
    <property type="entry name" value="Znf_C2H2_type"/>
</dbReference>
<keyword evidence="11" id="KW-0539">Nucleus</keyword>
<dbReference type="InterPro" id="IPR036236">
    <property type="entry name" value="Znf_C2H2_sf"/>
</dbReference>
<dbReference type="PROSITE" id="PS00028">
    <property type="entry name" value="ZINC_FINGER_C2H2_1"/>
    <property type="match status" value="1"/>
</dbReference>
<dbReference type="FunFam" id="3.30.160.60:FF:001134">
    <property type="entry name" value="Zinc finger protein 70"/>
    <property type="match status" value="1"/>
</dbReference>
<dbReference type="Pfam" id="PF00096">
    <property type="entry name" value="zf-C2H2"/>
    <property type="match status" value="1"/>
</dbReference>
<evidence type="ECO:0000256" key="8">
    <source>
        <dbReference type="ARBA" id="ARBA00023015"/>
    </source>
</evidence>
<comment type="function">
    <text evidence="1">May be involved in transcriptional regulation.</text>
</comment>
<protein>
    <recommendedName>
        <fullName evidence="14">C2H2-type domain-containing protein</fullName>
    </recommendedName>
</protein>